<dbReference type="EMBL" id="WUUL01000010">
    <property type="protein sequence ID" value="MXQ54934.1"/>
    <property type="molecule type" value="Genomic_DNA"/>
</dbReference>
<proteinExistence type="predicted"/>
<gene>
    <name evidence="1" type="ORF">GSM42_14650</name>
</gene>
<evidence type="ECO:0000313" key="1">
    <source>
        <dbReference type="EMBL" id="MXQ54934.1"/>
    </source>
</evidence>
<comment type="caution">
    <text evidence="1">The sequence shown here is derived from an EMBL/GenBank/DDBJ whole genome shotgun (WGS) entry which is preliminary data.</text>
</comment>
<name>A0A6I4W2D1_9BACL</name>
<protein>
    <submittedName>
        <fullName evidence="1">Uncharacterized protein</fullName>
    </submittedName>
</protein>
<dbReference type="RefSeq" id="WP_160802287.1">
    <property type="nucleotide sequence ID" value="NZ_WUUL01000010.1"/>
</dbReference>
<organism evidence="1 2">
    <name type="scientific">Shimazuella alba</name>
    <dbReference type="NCBI Taxonomy" id="2690964"/>
    <lineage>
        <taxon>Bacteria</taxon>
        <taxon>Bacillati</taxon>
        <taxon>Bacillota</taxon>
        <taxon>Bacilli</taxon>
        <taxon>Bacillales</taxon>
        <taxon>Thermoactinomycetaceae</taxon>
        <taxon>Shimazuella</taxon>
    </lineage>
</organism>
<accession>A0A6I4W2D1</accession>
<reference evidence="1 2" key="1">
    <citation type="submission" date="2019-12" db="EMBL/GenBank/DDBJ databases">
        <title>Whole-genome analyses of novel actinobacteria.</title>
        <authorList>
            <person name="Sahin N."/>
            <person name="Saygin H."/>
        </authorList>
    </citation>
    <scope>NUCLEOTIDE SEQUENCE [LARGE SCALE GENOMIC DNA]</scope>
    <source>
        <strain evidence="1 2">KC615</strain>
    </source>
</reference>
<dbReference type="AlphaFoldDB" id="A0A6I4W2D1"/>
<dbReference type="Proteomes" id="UP000430692">
    <property type="component" value="Unassembled WGS sequence"/>
</dbReference>
<keyword evidence="2" id="KW-1185">Reference proteome</keyword>
<sequence length="106" mass="12550">MEEAVKYLAWHLLHSCEDTNLHEKLTSFSPNDRKQIVQLIQWCLQNGKKIQTLLTQAHLNQITSILKFGEEEEVEEFHFHLTMYVFTFGLEKMKGQLDELLETKED</sequence>
<evidence type="ECO:0000313" key="2">
    <source>
        <dbReference type="Proteomes" id="UP000430692"/>
    </source>
</evidence>